<gene>
    <name evidence="2" type="ORF">OHJ16_11815</name>
</gene>
<dbReference type="PANTHER" id="PTHR31778">
    <property type="entry name" value="BUD SITE SELECTION PROTEIN RAX2"/>
    <property type="match status" value="1"/>
</dbReference>
<proteinExistence type="predicted"/>
<organism evidence="2 3">
    <name type="scientific">Actinomyces israelii</name>
    <dbReference type="NCBI Taxonomy" id="1659"/>
    <lineage>
        <taxon>Bacteria</taxon>
        <taxon>Bacillati</taxon>
        <taxon>Actinomycetota</taxon>
        <taxon>Actinomycetes</taxon>
        <taxon>Actinomycetales</taxon>
        <taxon>Actinomycetaceae</taxon>
        <taxon>Actinomyces</taxon>
    </lineage>
</organism>
<dbReference type="InterPro" id="IPR036116">
    <property type="entry name" value="FN3_sf"/>
</dbReference>
<comment type="caution">
    <text evidence="2">The sequence shown here is derived from an EMBL/GenBank/DDBJ whole genome shotgun (WGS) entry which is preliminary data.</text>
</comment>
<reference evidence="2" key="1">
    <citation type="submission" date="2022-10" db="EMBL/GenBank/DDBJ databases">
        <title>Genome sequence of Actinomyces israelii ATCC 10048.</title>
        <authorList>
            <person name="Watt R.M."/>
            <person name="Tong W.M."/>
        </authorList>
    </citation>
    <scope>NUCLEOTIDE SEQUENCE</scope>
    <source>
        <strain evidence="2">ATCC 10048</strain>
    </source>
</reference>
<accession>A0ABT4IAG0</accession>
<evidence type="ECO:0000256" key="1">
    <source>
        <dbReference type="SAM" id="MobiDB-lite"/>
    </source>
</evidence>
<feature type="region of interest" description="Disordered" evidence="1">
    <location>
        <begin position="14"/>
        <end position="97"/>
    </location>
</feature>
<keyword evidence="3" id="KW-1185">Reference proteome</keyword>
<dbReference type="InterPro" id="IPR011044">
    <property type="entry name" value="Quino_amine_DH_bsu"/>
</dbReference>
<name>A0ABT4IAG0_9ACTO</name>
<feature type="compositionally biased region" description="Low complexity" evidence="1">
    <location>
        <begin position="81"/>
        <end position="94"/>
    </location>
</feature>
<dbReference type="SUPFAM" id="SSF49265">
    <property type="entry name" value="Fibronectin type III"/>
    <property type="match status" value="1"/>
</dbReference>
<dbReference type="Proteomes" id="UP001072034">
    <property type="component" value="Unassembled WGS sequence"/>
</dbReference>
<dbReference type="SUPFAM" id="SSF50969">
    <property type="entry name" value="YVTN repeat-like/Quinoprotein amine dehydrogenase"/>
    <property type="match status" value="1"/>
</dbReference>
<dbReference type="EMBL" id="JAPTMY010000028">
    <property type="protein sequence ID" value="MCZ0858727.1"/>
    <property type="molecule type" value="Genomic_DNA"/>
</dbReference>
<evidence type="ECO:0008006" key="4">
    <source>
        <dbReference type="Google" id="ProtNLM"/>
    </source>
</evidence>
<dbReference type="RefSeq" id="WP_268918064.1">
    <property type="nucleotide sequence ID" value="NZ_JAPTMY010000028.1"/>
</dbReference>
<evidence type="ECO:0000313" key="2">
    <source>
        <dbReference type="EMBL" id="MCZ0858727.1"/>
    </source>
</evidence>
<protein>
    <recommendedName>
        <fullName evidence="4">Fibronectin type-III domain-containing protein</fullName>
    </recommendedName>
</protein>
<evidence type="ECO:0000313" key="3">
    <source>
        <dbReference type="Proteomes" id="UP001072034"/>
    </source>
</evidence>
<sequence length="828" mass="85437">MSSLLLAAGVLPAAGARADDSMSPPADQQGAVDPAQPVDKQDPADPAQPVDGDKQDPAQPGDGQDPADPAQPVDKGDQDPADPAAPGDEQAAADSQTVSADALPTAQIGNGVVWDQAVVGNTVYVAGSFSTARPAGSAAGENEQSRANLMAYDITTGELLGWAPTTNAPVYSITPSADGSTLYLGGAFTQLDGVNTYRVGAVSAADGSRQQLGVATNAAVRAVEVSSDGKTLYFGGGFSQVNSSSRYRAAAFDLGSRTLKDFAPGVADRSVLAIAAAPDGNGVAIGGSFTSVNGSTSPGYGMAILENDGTVRANSLTSVVRNAGTYGAIMSLRADSQGLYGSGYSQSRREGNIEGLFRADWNSGELAYLADCHGDTYDVQPMGDVVYASSHTHDCSNISGFPDARSYHHAVAFTNKATGTVLPNTAWGYADHAGQPAPTNLNFYPEFTVGTFTGLSQATWTVEGNKDYIVYGGEFTAVNGTAQQGLVRFARRGIAPNKMGPENKGGAYPVTASSTESGVVSLSFQANWDRDDTTLTYKVYRDNANSKPVSTQKVTASFWDLPQLTATDTVKPGTEHRYRVAVEDPWGASTVSDWVSVTVAGQPGDEPAPDPGGGDVGVGEAFLEDSFDRTTDSGWGTADKGGDWTADWGRGNFSTADSKGLVAMKGARSSSAIHSAVVNSTSTEAQVDMSLDGLAAGNGAYITYVGRQTDAGRYQAEFRVAADGTVTMTVGKKVGDTSTVIGTAAVGKYTAGQPLHLRLDLDGAESTAVRARAWIGDSEPAEWQVDKTDDDAALAAPGSVGVSTYVSASAGSGQINLGVDSLKVTRLH</sequence>
<dbReference type="PANTHER" id="PTHR31778:SF2">
    <property type="entry name" value="BUD SITE SELECTION PROTEIN RAX2"/>
    <property type="match status" value="1"/>
</dbReference>